<keyword evidence="5 14" id="KW-0812">Transmembrane</keyword>
<dbReference type="OrthoDB" id="443318at2759"/>
<dbReference type="PROSITE" id="PS00131">
    <property type="entry name" value="CARBOXYPEPT_SER_SER"/>
    <property type="match status" value="1"/>
</dbReference>
<gene>
    <name evidence="15" type="ORF">SeLEV6574_g03600</name>
</gene>
<dbReference type="InterPro" id="IPR029058">
    <property type="entry name" value="AB_hydrolase_fold"/>
</dbReference>
<evidence type="ECO:0000256" key="1">
    <source>
        <dbReference type="ARBA" id="ARBA00001003"/>
    </source>
</evidence>
<feature type="region of interest" description="Disordered" evidence="13">
    <location>
        <begin position="576"/>
        <end position="602"/>
    </location>
</feature>
<keyword evidence="9" id="KW-0333">Golgi apparatus</keyword>
<dbReference type="Proteomes" id="UP000320475">
    <property type="component" value="Unassembled WGS sequence"/>
</dbReference>
<evidence type="ECO:0000256" key="2">
    <source>
        <dbReference type="ARBA" id="ARBA00004393"/>
    </source>
</evidence>
<accession>A0A507D3L3</accession>
<feature type="transmembrane region" description="Helical" evidence="14">
    <location>
        <begin position="511"/>
        <end position="536"/>
    </location>
</feature>
<evidence type="ECO:0000256" key="12">
    <source>
        <dbReference type="RuleBase" id="RU361156"/>
    </source>
</evidence>
<dbReference type="PANTHER" id="PTHR11802">
    <property type="entry name" value="SERINE PROTEASE FAMILY S10 SERINE CARBOXYPEPTIDASE"/>
    <property type="match status" value="1"/>
</dbReference>
<feature type="chain" id="PRO_5021448199" description="Carboxypeptidase" evidence="12">
    <location>
        <begin position="19"/>
        <end position="602"/>
    </location>
</feature>
<keyword evidence="12" id="KW-0378">Hydrolase</keyword>
<dbReference type="GO" id="GO:0006915">
    <property type="term" value="P:apoptotic process"/>
    <property type="evidence" value="ECO:0007669"/>
    <property type="project" value="UniProtKB-KW"/>
</dbReference>
<sequence length="602" mass="67779">MLSSILFQLLSYSGLGRALKSSADYWIESLPGLSPSIDQASLYGILYHQYAGNIEVDSTAQNTLFFWLIRSQINQPRDKLIIWLNGGPGWCAVLLRPIHPDAFNLPSSNSSSMDGMFMEFGPFQATKDNVLELNQNAWSRNAHLLFVDQPAGTGFSTVASYDVDQVSATNRLLTFIENFFAIFPEFRKAEIYIGGESYAGIYVPYLANEILKRKESQNLNPPDLDLRGLIIGNGWIDPLSQYPAYYDYAVQNNILSGEYAKWALQDIASCRKAFEIDKPKIYHASCDMIVERVIYQSRAGNQPCINMYDIRLKDSQPNMDCGLSEWPKALPHVTEYLRRPDVTKAIHATLKTIPWMECDNRVAGALRNDQSPPSIGLLPYILSKIPVLLFSGNKDLICNHVGTEMMLANLTWNGETGMSNNSVKYDYVMNNKTIGMWQTSRNMTYVLFYDASHMPAVDSPEGVFSMMNRFMGVHDTSRGVSMLVDPFYSNTTYPTWSSPTSVPSAETVQVYYGWVGVVVAILIMTLFVCVLALVYIRSRKRSGKGGSNWHELQATEEYEDQEQMFDSDQYLGPHINGVRKSTSPTNGRVMNHNGGPRFEIDD</sequence>
<dbReference type="Gene3D" id="3.40.50.1820">
    <property type="entry name" value="alpha/beta hydrolase"/>
    <property type="match status" value="1"/>
</dbReference>
<keyword evidence="7 12" id="KW-0732">Signal</keyword>
<comment type="catalytic activity">
    <reaction evidence="1">
        <text>Preferential release of a C-terminal arginine or lysine residue.</text>
        <dbReference type="EC" id="3.4.16.6"/>
    </reaction>
</comment>
<keyword evidence="6" id="KW-0053">Apoptosis</keyword>
<dbReference type="EC" id="3.4.16.-" evidence="12"/>
<dbReference type="PRINTS" id="PR00724">
    <property type="entry name" value="CRBOXYPTASEC"/>
</dbReference>
<feature type="signal peptide" evidence="12">
    <location>
        <begin position="1"/>
        <end position="18"/>
    </location>
</feature>
<evidence type="ECO:0000256" key="4">
    <source>
        <dbReference type="ARBA" id="ARBA00022645"/>
    </source>
</evidence>
<comment type="subcellular location">
    <subcellularLocation>
        <location evidence="2">Golgi apparatus</location>
        <location evidence="2">trans-Golgi network membrane</location>
        <topology evidence="2">Single-pass type I membrane protein</topology>
    </subcellularLocation>
</comment>
<dbReference type="InterPro" id="IPR018202">
    <property type="entry name" value="Ser_caboxypep_ser_AS"/>
</dbReference>
<comment type="caution">
    <text evidence="15">The sequence shown here is derived from an EMBL/GenBank/DDBJ whole genome shotgun (WGS) entry which is preliminary data.</text>
</comment>
<dbReference type="VEuPathDB" id="FungiDB:SeMB42_g02496"/>
<dbReference type="GO" id="GO:0004185">
    <property type="term" value="F:serine-type carboxypeptidase activity"/>
    <property type="evidence" value="ECO:0007669"/>
    <property type="project" value="UniProtKB-UniRule"/>
</dbReference>
<evidence type="ECO:0000256" key="3">
    <source>
        <dbReference type="ARBA" id="ARBA00009431"/>
    </source>
</evidence>
<name>A0A507D3L3_9FUNG</name>
<evidence type="ECO:0000256" key="11">
    <source>
        <dbReference type="ARBA" id="ARBA00023180"/>
    </source>
</evidence>
<evidence type="ECO:0000256" key="14">
    <source>
        <dbReference type="SAM" id="Phobius"/>
    </source>
</evidence>
<evidence type="ECO:0000256" key="10">
    <source>
        <dbReference type="ARBA" id="ARBA00023136"/>
    </source>
</evidence>
<protein>
    <recommendedName>
        <fullName evidence="12">Carboxypeptidase</fullName>
        <ecNumber evidence="12">3.4.16.-</ecNumber>
    </recommendedName>
</protein>
<keyword evidence="4 12" id="KW-0121">Carboxypeptidase</keyword>
<keyword evidence="11" id="KW-0325">Glycoprotein</keyword>
<evidence type="ECO:0000256" key="8">
    <source>
        <dbReference type="ARBA" id="ARBA00022989"/>
    </source>
</evidence>
<dbReference type="Pfam" id="PF00450">
    <property type="entry name" value="Peptidase_S10"/>
    <property type="match status" value="2"/>
</dbReference>
<keyword evidence="8 14" id="KW-1133">Transmembrane helix</keyword>
<feature type="compositionally biased region" description="Polar residues" evidence="13">
    <location>
        <begin position="579"/>
        <end position="588"/>
    </location>
</feature>
<keyword evidence="12" id="KW-0645">Protease</keyword>
<dbReference type="EMBL" id="QEAM01000125">
    <property type="protein sequence ID" value="TPX45875.1"/>
    <property type="molecule type" value="Genomic_DNA"/>
</dbReference>
<dbReference type="PANTHER" id="PTHR11802:SF190">
    <property type="entry name" value="PHEROMONE-PROCESSING CARBOXYPEPTIDASE KEX1"/>
    <property type="match status" value="1"/>
</dbReference>
<dbReference type="GO" id="GO:0005794">
    <property type="term" value="C:Golgi apparatus"/>
    <property type="evidence" value="ECO:0007669"/>
    <property type="project" value="UniProtKB-SubCell"/>
</dbReference>
<proteinExistence type="inferred from homology"/>
<evidence type="ECO:0000256" key="9">
    <source>
        <dbReference type="ARBA" id="ARBA00023034"/>
    </source>
</evidence>
<dbReference type="AlphaFoldDB" id="A0A507D3L3"/>
<organism evidence="15 16">
    <name type="scientific">Synchytrium endobioticum</name>
    <dbReference type="NCBI Taxonomy" id="286115"/>
    <lineage>
        <taxon>Eukaryota</taxon>
        <taxon>Fungi</taxon>
        <taxon>Fungi incertae sedis</taxon>
        <taxon>Chytridiomycota</taxon>
        <taxon>Chytridiomycota incertae sedis</taxon>
        <taxon>Chytridiomycetes</taxon>
        <taxon>Synchytriales</taxon>
        <taxon>Synchytriaceae</taxon>
        <taxon>Synchytrium</taxon>
    </lineage>
</organism>
<reference evidence="15 16" key="1">
    <citation type="journal article" date="2019" name="Sci. Rep.">
        <title>Comparative genomics of chytrid fungi reveal insights into the obligate biotrophic and pathogenic lifestyle of Synchytrium endobioticum.</title>
        <authorList>
            <person name="van de Vossenberg B.T.L.H."/>
            <person name="Warris S."/>
            <person name="Nguyen H.D.T."/>
            <person name="van Gent-Pelzer M.P.E."/>
            <person name="Joly D.L."/>
            <person name="van de Geest H.C."/>
            <person name="Bonants P.J.M."/>
            <person name="Smith D.S."/>
            <person name="Levesque C.A."/>
            <person name="van der Lee T.A.J."/>
        </authorList>
    </citation>
    <scope>NUCLEOTIDE SEQUENCE [LARGE SCALE GENOMIC DNA]</scope>
    <source>
        <strain evidence="15 16">LEV6574</strain>
    </source>
</reference>
<dbReference type="InterPro" id="IPR001563">
    <property type="entry name" value="Peptidase_S10"/>
</dbReference>
<evidence type="ECO:0000256" key="5">
    <source>
        <dbReference type="ARBA" id="ARBA00022692"/>
    </source>
</evidence>
<evidence type="ECO:0000313" key="15">
    <source>
        <dbReference type="EMBL" id="TPX45875.1"/>
    </source>
</evidence>
<keyword evidence="10 14" id="KW-0472">Membrane</keyword>
<evidence type="ECO:0000256" key="7">
    <source>
        <dbReference type="ARBA" id="ARBA00022729"/>
    </source>
</evidence>
<evidence type="ECO:0000313" key="16">
    <source>
        <dbReference type="Proteomes" id="UP000320475"/>
    </source>
</evidence>
<evidence type="ECO:0000256" key="13">
    <source>
        <dbReference type="SAM" id="MobiDB-lite"/>
    </source>
</evidence>
<dbReference type="SUPFAM" id="SSF53474">
    <property type="entry name" value="alpha/beta-Hydrolases"/>
    <property type="match status" value="1"/>
</dbReference>
<dbReference type="GO" id="GO:0006508">
    <property type="term" value="P:proteolysis"/>
    <property type="evidence" value="ECO:0007669"/>
    <property type="project" value="UniProtKB-KW"/>
</dbReference>
<comment type="similarity">
    <text evidence="3 12">Belongs to the peptidase S10 family.</text>
</comment>
<evidence type="ECO:0000256" key="6">
    <source>
        <dbReference type="ARBA" id="ARBA00022703"/>
    </source>
</evidence>